<evidence type="ECO:0000313" key="1">
    <source>
        <dbReference type="EMBL" id="CAF3307701.1"/>
    </source>
</evidence>
<evidence type="ECO:0000313" key="2">
    <source>
        <dbReference type="Proteomes" id="UP000663869"/>
    </source>
</evidence>
<reference evidence="1" key="1">
    <citation type="submission" date="2021-02" db="EMBL/GenBank/DDBJ databases">
        <authorList>
            <person name="Nowell W R."/>
        </authorList>
    </citation>
    <scope>NUCLEOTIDE SEQUENCE</scope>
</reference>
<proteinExistence type="predicted"/>
<gene>
    <name evidence="1" type="ORF">FME351_LOCUS113</name>
</gene>
<dbReference type="Proteomes" id="UP000663869">
    <property type="component" value="Unassembled WGS sequence"/>
</dbReference>
<comment type="caution">
    <text evidence="1">The sequence shown here is derived from an EMBL/GenBank/DDBJ whole genome shotgun (WGS) entry which is preliminary data.</text>
</comment>
<dbReference type="AlphaFoldDB" id="A0A817SY25"/>
<organism evidence="1 2">
    <name type="scientific">Rotaria socialis</name>
    <dbReference type="NCBI Taxonomy" id="392032"/>
    <lineage>
        <taxon>Eukaryota</taxon>
        <taxon>Metazoa</taxon>
        <taxon>Spiralia</taxon>
        <taxon>Gnathifera</taxon>
        <taxon>Rotifera</taxon>
        <taxon>Eurotatoria</taxon>
        <taxon>Bdelloidea</taxon>
        <taxon>Philodinida</taxon>
        <taxon>Philodinidae</taxon>
        <taxon>Rotaria</taxon>
    </lineage>
</organism>
<protein>
    <submittedName>
        <fullName evidence="1">Uncharacterized protein</fullName>
    </submittedName>
</protein>
<dbReference type="EMBL" id="CAJNYU010000002">
    <property type="protein sequence ID" value="CAF3307701.1"/>
    <property type="molecule type" value="Genomic_DNA"/>
</dbReference>
<accession>A0A817SY25</accession>
<sequence>MMDEFKLKYLLGCKKIEGEEKTIHENKKIEEEQETKRKRIQEEQEIKRMKIKHTQSSTSNDTLWSSHQDFYVNKVDGNLNGFEINWISSNDNDYVNDAIEICIEDYLNKLSSRKIV</sequence>
<name>A0A817SY25_9BILA</name>